<keyword evidence="5 11" id="KW-0067">ATP-binding</keyword>
<feature type="domain" description="ABC transporter" evidence="9">
    <location>
        <begin position="343"/>
        <end position="577"/>
    </location>
</feature>
<dbReference type="InterPro" id="IPR003439">
    <property type="entry name" value="ABC_transporter-like_ATP-bd"/>
</dbReference>
<dbReference type="PROSITE" id="PS00211">
    <property type="entry name" value="ABC_TRANSPORTER_1"/>
    <property type="match status" value="1"/>
</dbReference>
<accession>A0ABD4HIN7</accession>
<dbReference type="SMART" id="SM00382">
    <property type="entry name" value="AAA"/>
    <property type="match status" value="1"/>
</dbReference>
<dbReference type="GO" id="GO:0005886">
    <property type="term" value="C:plasma membrane"/>
    <property type="evidence" value="ECO:0007669"/>
    <property type="project" value="UniProtKB-SubCell"/>
</dbReference>
<evidence type="ECO:0000256" key="2">
    <source>
        <dbReference type="ARBA" id="ARBA00022448"/>
    </source>
</evidence>
<evidence type="ECO:0000256" key="1">
    <source>
        <dbReference type="ARBA" id="ARBA00004651"/>
    </source>
</evidence>
<feature type="domain" description="ABC transmembrane type-1" evidence="10">
    <location>
        <begin position="21"/>
        <end position="312"/>
    </location>
</feature>
<dbReference type="InterPro" id="IPR036640">
    <property type="entry name" value="ABC1_TM_sf"/>
</dbReference>
<feature type="transmembrane region" description="Helical" evidence="8">
    <location>
        <begin position="168"/>
        <end position="187"/>
    </location>
</feature>
<dbReference type="InterPro" id="IPR003593">
    <property type="entry name" value="AAA+_ATPase"/>
</dbReference>
<dbReference type="RefSeq" id="WP_103301014.1">
    <property type="nucleotide sequence ID" value="NZ_BSYC01000001.1"/>
</dbReference>
<dbReference type="Proteomes" id="UP001241571">
    <property type="component" value="Unassembled WGS sequence"/>
</dbReference>
<keyword evidence="3 8" id="KW-0812">Transmembrane</keyword>
<gene>
    <name evidence="11" type="ORF">HWH42_01805</name>
    <name evidence="12" type="ORF">QRX88_14495</name>
</gene>
<dbReference type="EMBL" id="JABXJK010000009">
    <property type="protein sequence ID" value="MBA0971339.1"/>
    <property type="molecule type" value="Genomic_DNA"/>
</dbReference>
<dbReference type="FunFam" id="3.40.50.300:FF:000604">
    <property type="entry name" value="ABC transporter B family member 28"/>
    <property type="match status" value="1"/>
</dbReference>
<dbReference type="AlphaFoldDB" id="A0ABD4HIN7"/>
<evidence type="ECO:0000313" key="13">
    <source>
        <dbReference type="Proteomes" id="UP000571857"/>
    </source>
</evidence>
<keyword evidence="6 8" id="KW-1133">Transmembrane helix</keyword>
<dbReference type="Pfam" id="PF00005">
    <property type="entry name" value="ABC_tran"/>
    <property type="match status" value="1"/>
</dbReference>
<evidence type="ECO:0000256" key="6">
    <source>
        <dbReference type="ARBA" id="ARBA00022989"/>
    </source>
</evidence>
<feature type="transmembrane region" description="Helical" evidence="8">
    <location>
        <begin position="137"/>
        <end position="162"/>
    </location>
</feature>
<keyword evidence="2" id="KW-0813">Transport</keyword>
<evidence type="ECO:0000256" key="4">
    <source>
        <dbReference type="ARBA" id="ARBA00022741"/>
    </source>
</evidence>
<keyword evidence="4" id="KW-0547">Nucleotide-binding</keyword>
<dbReference type="InterPro" id="IPR039421">
    <property type="entry name" value="Type_1_exporter"/>
</dbReference>
<dbReference type="InterPro" id="IPR017871">
    <property type="entry name" value="ABC_transporter-like_CS"/>
</dbReference>
<comment type="caution">
    <text evidence="11">The sequence shown here is derived from an EMBL/GenBank/DDBJ whole genome shotgun (WGS) entry which is preliminary data.</text>
</comment>
<name>A0ABD4HIN7_ENTGA</name>
<dbReference type="Gene3D" id="1.20.1560.10">
    <property type="entry name" value="ABC transporter type 1, transmembrane domain"/>
    <property type="match status" value="1"/>
</dbReference>
<dbReference type="PANTHER" id="PTHR43394">
    <property type="entry name" value="ATP-DEPENDENT PERMEASE MDL1, MITOCHONDRIAL"/>
    <property type="match status" value="1"/>
</dbReference>
<dbReference type="Pfam" id="PF00664">
    <property type="entry name" value="ABC_membrane"/>
    <property type="match status" value="1"/>
</dbReference>
<evidence type="ECO:0000313" key="11">
    <source>
        <dbReference type="EMBL" id="MBA0971339.1"/>
    </source>
</evidence>
<reference evidence="12 14" key="2">
    <citation type="submission" date="2023-06" db="EMBL/GenBank/DDBJ databases">
        <title>Acute promotion of culturable opportunistic pathogens and persistent increase of antibiotic resistance following antibiotic exposure in mouse gut microbiota.</title>
        <authorList>
            <person name="Li L."/>
            <person name="Wang B."/>
            <person name="Sun Y."/>
            <person name="Wang M."/>
            <person name="Xu H."/>
        </authorList>
    </citation>
    <scope>NUCLEOTIDE SEQUENCE [LARGE SCALE GENOMIC DNA]</scope>
    <source>
        <strain evidence="12 14">CRI2_2</strain>
    </source>
</reference>
<dbReference type="InterPro" id="IPR027417">
    <property type="entry name" value="P-loop_NTPase"/>
</dbReference>
<dbReference type="EMBL" id="JASUBT010000011">
    <property type="protein sequence ID" value="MDL4936932.1"/>
    <property type="molecule type" value="Genomic_DNA"/>
</dbReference>
<feature type="transmembrane region" description="Helical" evidence="8">
    <location>
        <begin position="59"/>
        <end position="82"/>
    </location>
</feature>
<evidence type="ECO:0000259" key="9">
    <source>
        <dbReference type="PROSITE" id="PS50893"/>
    </source>
</evidence>
<feature type="transmembrane region" description="Helical" evidence="8">
    <location>
        <begin position="263"/>
        <end position="290"/>
    </location>
</feature>
<evidence type="ECO:0000256" key="3">
    <source>
        <dbReference type="ARBA" id="ARBA00022692"/>
    </source>
</evidence>
<dbReference type="GeneID" id="93224963"/>
<comment type="subcellular location">
    <subcellularLocation>
        <location evidence="1">Cell membrane</location>
        <topology evidence="1">Multi-pass membrane protein</topology>
    </subcellularLocation>
</comment>
<evidence type="ECO:0000313" key="14">
    <source>
        <dbReference type="Proteomes" id="UP001241571"/>
    </source>
</evidence>
<dbReference type="PROSITE" id="PS50929">
    <property type="entry name" value="ABC_TM1F"/>
    <property type="match status" value="1"/>
</dbReference>
<proteinExistence type="predicted"/>
<evidence type="ECO:0000256" key="8">
    <source>
        <dbReference type="SAM" id="Phobius"/>
    </source>
</evidence>
<dbReference type="CDD" id="cd18544">
    <property type="entry name" value="ABC_6TM_TmrA_like"/>
    <property type="match status" value="1"/>
</dbReference>
<evidence type="ECO:0000313" key="12">
    <source>
        <dbReference type="EMBL" id="MDL4936932.1"/>
    </source>
</evidence>
<dbReference type="GO" id="GO:0005524">
    <property type="term" value="F:ATP binding"/>
    <property type="evidence" value="ECO:0007669"/>
    <property type="project" value="UniProtKB-KW"/>
</dbReference>
<protein>
    <submittedName>
        <fullName evidence="11">ABC transporter ATP-binding protein</fullName>
    </submittedName>
</protein>
<dbReference type="SUPFAM" id="SSF90123">
    <property type="entry name" value="ABC transporter transmembrane region"/>
    <property type="match status" value="1"/>
</dbReference>
<dbReference type="SUPFAM" id="SSF52540">
    <property type="entry name" value="P-loop containing nucleoside triphosphate hydrolases"/>
    <property type="match status" value="1"/>
</dbReference>
<dbReference type="InterPro" id="IPR011527">
    <property type="entry name" value="ABC1_TM_dom"/>
</dbReference>
<dbReference type="GO" id="GO:0005737">
    <property type="term" value="C:cytoplasm"/>
    <property type="evidence" value="ECO:0007669"/>
    <property type="project" value="UniProtKB-ARBA"/>
</dbReference>
<sequence>MFSTIKRLLSYVGYYKKQFSIGAVLLLLGAALELTSPLIAKRLIDGVMTPSVETGNLNILFLIQLLAGYLLINLIGSLFRYISLLQLRKMSNRIVKKMRDQLFDHMHQLPVSYFDQIPAGKVVARITNDTEVLRSNFYVIVISNLMSNIIQIIGAFLALFFLNHTLGLAMLILIPILGIWQHVYTKYASRYNIAMREYISQISGQLNEFVQGMAVIQAFQREGQLQKEFNETVEKWFQTGRKYLLLDSSIAWGLGNLLRNSTILILITTLSAFFLDGRLAISAGLLYAFIDYINRLYDPIEGLVQTITNVQQSLAAGKRVFEFADQPIEKQQEAVIAIKEGNVSFNQVTFGYDPEQAVLHEIDFQVSAGETVALVGHTGSGKSSILNLLFRFYDPQAGTITIDDQVIEAFDRHSVRRSMAIVMQDPYLFTGTIASNIGMNDPSITEEMILSALEQVGAGYLLTRYPKGIHHPVVEKGNEFSSGERQLISFARALVFDPKILILDEATSHVDTETESIIQKAMTVLQKGRTTFMIAHRLSTIKQAEQILVLDQGRIVERGNHASLVQAGGIYQQMYQMQSEQL</sequence>
<organism evidence="11 13">
    <name type="scientific">Enterococcus gallinarum</name>
    <dbReference type="NCBI Taxonomy" id="1353"/>
    <lineage>
        <taxon>Bacteria</taxon>
        <taxon>Bacillati</taxon>
        <taxon>Bacillota</taxon>
        <taxon>Bacilli</taxon>
        <taxon>Lactobacillales</taxon>
        <taxon>Enterococcaceae</taxon>
        <taxon>Enterococcus</taxon>
    </lineage>
</organism>
<evidence type="ECO:0000259" key="10">
    <source>
        <dbReference type="PROSITE" id="PS50929"/>
    </source>
</evidence>
<evidence type="ECO:0000256" key="7">
    <source>
        <dbReference type="ARBA" id="ARBA00023136"/>
    </source>
</evidence>
<reference evidence="11 13" key="1">
    <citation type="submission" date="2020-06" db="EMBL/GenBank/DDBJ databases">
        <title>Crossreactivity between MHC class I-restricted antigens from cancer cells and an enterococcal bacteriophage.</title>
        <authorList>
            <person name="Fluckiger A."/>
            <person name="Daillere R."/>
            <person name="Sassi M."/>
            <person name="Cattoir V."/>
            <person name="Kroemer G."/>
            <person name="Zitvogel L."/>
        </authorList>
    </citation>
    <scope>NUCLEOTIDE SEQUENCE [LARGE SCALE GENOMIC DNA]</scope>
    <source>
        <strain evidence="11 13">EG4</strain>
    </source>
</reference>
<dbReference type="PANTHER" id="PTHR43394:SF1">
    <property type="entry name" value="ATP-BINDING CASSETTE SUB-FAMILY B MEMBER 10, MITOCHONDRIAL"/>
    <property type="match status" value="1"/>
</dbReference>
<dbReference type="PROSITE" id="PS50893">
    <property type="entry name" value="ABC_TRANSPORTER_2"/>
    <property type="match status" value="1"/>
</dbReference>
<dbReference type="Gene3D" id="3.40.50.300">
    <property type="entry name" value="P-loop containing nucleotide triphosphate hydrolases"/>
    <property type="match status" value="1"/>
</dbReference>
<evidence type="ECO:0000256" key="5">
    <source>
        <dbReference type="ARBA" id="ARBA00022840"/>
    </source>
</evidence>
<feature type="transmembrane region" description="Helical" evidence="8">
    <location>
        <begin position="21"/>
        <end position="39"/>
    </location>
</feature>
<dbReference type="Proteomes" id="UP000571857">
    <property type="component" value="Unassembled WGS sequence"/>
</dbReference>
<keyword evidence="7 8" id="KW-0472">Membrane</keyword>